<dbReference type="EMBL" id="CAUWAG010000010">
    <property type="protein sequence ID" value="CAJ2508296.1"/>
    <property type="molecule type" value="Genomic_DNA"/>
</dbReference>
<evidence type="ECO:0000256" key="3">
    <source>
        <dbReference type="SAM" id="MobiDB-lite"/>
    </source>
</evidence>
<dbReference type="GO" id="GO:0016491">
    <property type="term" value="F:oxidoreductase activity"/>
    <property type="evidence" value="ECO:0007669"/>
    <property type="project" value="UniProtKB-KW"/>
</dbReference>
<keyword evidence="4" id="KW-1133">Transmembrane helix</keyword>
<keyword evidence="4" id="KW-0472">Membrane</keyword>
<gene>
    <name evidence="5" type="ORF">KHLLAP_LOCUS8764</name>
</gene>
<keyword evidence="2" id="KW-0560">Oxidoreductase</keyword>
<evidence type="ECO:0000256" key="1">
    <source>
        <dbReference type="ARBA" id="ARBA00006484"/>
    </source>
</evidence>
<dbReference type="PANTHER" id="PTHR24320">
    <property type="entry name" value="RETINOL DEHYDROGENASE"/>
    <property type="match status" value="1"/>
</dbReference>
<accession>A0AAI8YKK8</accession>
<dbReference type="Proteomes" id="UP001295740">
    <property type="component" value="Unassembled WGS sequence"/>
</dbReference>
<feature type="transmembrane region" description="Helical" evidence="4">
    <location>
        <begin position="255"/>
        <end position="277"/>
    </location>
</feature>
<dbReference type="PRINTS" id="PR00081">
    <property type="entry name" value="GDHRDH"/>
</dbReference>
<reference evidence="5" key="1">
    <citation type="submission" date="2023-10" db="EMBL/GenBank/DDBJ databases">
        <authorList>
            <person name="Hackl T."/>
        </authorList>
    </citation>
    <scope>NUCLEOTIDE SEQUENCE</scope>
</reference>
<dbReference type="Gene3D" id="3.40.50.720">
    <property type="entry name" value="NAD(P)-binding Rossmann-like Domain"/>
    <property type="match status" value="1"/>
</dbReference>
<keyword evidence="6" id="KW-1185">Reference proteome</keyword>
<evidence type="ECO:0000313" key="6">
    <source>
        <dbReference type="Proteomes" id="UP001295740"/>
    </source>
</evidence>
<sequence>MSHHKGTILVTGANGGFVCAIASRITSSPELRAYHGLFAVRNIESATALHATLKSSPSTSEHFVSHEAMSLDLSRLSSVREFAAAVNARVEVGTLPAISAIILNAGYEEFGEQTWTEDKFDTSFAVNYLGHWLLTPLLLQSMDRENGRIVWISSWAQDPEHKNNVWNGSFKYERYKTMIAEDLEPLAKGLWSPNNNNEEAWAAGYRRYGASKMCGIAMIHELQRRLDQDPALSNISVLAVDPGAMATGIVRHSTWFVRVLVFRVFAGILARFLLLLYPNGTWRTPQKSARDVLAAAFDCGPPPLTERPKGTDLNGSEPGDYNSEAKDPKKGKVIWEGSLRLTRLQRGETILRHWQ</sequence>
<protein>
    <submittedName>
        <fullName evidence="5">Uu.00g094820.m01.CDS01</fullName>
    </submittedName>
</protein>
<proteinExistence type="inferred from homology"/>
<name>A0AAI8YKK8_9PEZI</name>
<dbReference type="PANTHER" id="PTHR24320:SF152">
    <property type="entry name" value="SHORT-CHAIN DEHYDROGENASE_REDUCTASE FAMILY PROTEIN"/>
    <property type="match status" value="1"/>
</dbReference>
<dbReference type="InterPro" id="IPR036291">
    <property type="entry name" value="NAD(P)-bd_dom_sf"/>
</dbReference>
<evidence type="ECO:0000313" key="5">
    <source>
        <dbReference type="EMBL" id="CAJ2508296.1"/>
    </source>
</evidence>
<comment type="similarity">
    <text evidence="1">Belongs to the short-chain dehydrogenases/reductases (SDR) family.</text>
</comment>
<dbReference type="Pfam" id="PF00106">
    <property type="entry name" value="adh_short"/>
    <property type="match status" value="1"/>
</dbReference>
<evidence type="ECO:0000256" key="2">
    <source>
        <dbReference type="ARBA" id="ARBA00023002"/>
    </source>
</evidence>
<organism evidence="5 6">
    <name type="scientific">Anthostomella pinea</name>
    <dbReference type="NCBI Taxonomy" id="933095"/>
    <lineage>
        <taxon>Eukaryota</taxon>
        <taxon>Fungi</taxon>
        <taxon>Dikarya</taxon>
        <taxon>Ascomycota</taxon>
        <taxon>Pezizomycotina</taxon>
        <taxon>Sordariomycetes</taxon>
        <taxon>Xylariomycetidae</taxon>
        <taxon>Xylariales</taxon>
        <taxon>Xylariaceae</taxon>
        <taxon>Anthostomella</taxon>
    </lineage>
</organism>
<comment type="caution">
    <text evidence="5">The sequence shown here is derived from an EMBL/GenBank/DDBJ whole genome shotgun (WGS) entry which is preliminary data.</text>
</comment>
<feature type="region of interest" description="Disordered" evidence="3">
    <location>
        <begin position="303"/>
        <end position="329"/>
    </location>
</feature>
<dbReference type="AlphaFoldDB" id="A0AAI8YKK8"/>
<keyword evidence="4" id="KW-0812">Transmembrane</keyword>
<evidence type="ECO:0000256" key="4">
    <source>
        <dbReference type="SAM" id="Phobius"/>
    </source>
</evidence>
<dbReference type="InterPro" id="IPR002347">
    <property type="entry name" value="SDR_fam"/>
</dbReference>
<dbReference type="SUPFAM" id="SSF51735">
    <property type="entry name" value="NAD(P)-binding Rossmann-fold domains"/>
    <property type="match status" value="1"/>
</dbReference>